<organism evidence="7">
    <name type="scientific">Caldiarchaeum subterraneum</name>
    <dbReference type="NCBI Taxonomy" id="311458"/>
    <lineage>
        <taxon>Archaea</taxon>
        <taxon>Nitrososphaerota</taxon>
        <taxon>Candidatus Caldarchaeales</taxon>
        <taxon>Candidatus Caldarchaeaceae</taxon>
        <taxon>Candidatus Caldarchaeum</taxon>
    </lineage>
</organism>
<feature type="transmembrane region" description="Helical" evidence="6">
    <location>
        <begin position="86"/>
        <end position="106"/>
    </location>
</feature>
<comment type="caution">
    <text evidence="7">The sequence shown here is derived from an EMBL/GenBank/DDBJ whole genome shotgun (WGS) entry which is preliminary data.</text>
</comment>
<evidence type="ECO:0000256" key="6">
    <source>
        <dbReference type="SAM" id="Phobius"/>
    </source>
</evidence>
<evidence type="ECO:0000313" key="7">
    <source>
        <dbReference type="EMBL" id="HHM43735.1"/>
    </source>
</evidence>
<dbReference type="GO" id="GO:0015658">
    <property type="term" value="F:branched-chain amino acid transmembrane transporter activity"/>
    <property type="evidence" value="ECO:0007669"/>
    <property type="project" value="InterPro"/>
</dbReference>
<keyword evidence="2" id="KW-1003">Cell membrane</keyword>
<gene>
    <name evidence="7" type="ORF">ENM31_00350</name>
</gene>
<feature type="transmembrane region" description="Helical" evidence="6">
    <location>
        <begin position="265"/>
        <end position="285"/>
    </location>
</feature>
<dbReference type="CDD" id="cd06581">
    <property type="entry name" value="TM_PBP1_LivM_like"/>
    <property type="match status" value="1"/>
</dbReference>
<dbReference type="GO" id="GO:0005886">
    <property type="term" value="C:plasma membrane"/>
    <property type="evidence" value="ECO:0007669"/>
    <property type="project" value="UniProtKB-SubCell"/>
</dbReference>
<dbReference type="PANTHER" id="PTHR30482:SF10">
    <property type="entry name" value="HIGH-AFFINITY BRANCHED-CHAIN AMINO ACID TRANSPORT PROTEIN BRAE"/>
    <property type="match status" value="1"/>
</dbReference>
<evidence type="ECO:0000256" key="5">
    <source>
        <dbReference type="ARBA" id="ARBA00023136"/>
    </source>
</evidence>
<keyword evidence="5 6" id="KW-0472">Membrane</keyword>
<dbReference type="InterPro" id="IPR043428">
    <property type="entry name" value="LivM-like"/>
</dbReference>
<evidence type="ECO:0000256" key="4">
    <source>
        <dbReference type="ARBA" id="ARBA00022989"/>
    </source>
</evidence>
<evidence type="ECO:0000256" key="1">
    <source>
        <dbReference type="ARBA" id="ARBA00004651"/>
    </source>
</evidence>
<feature type="transmembrane region" description="Helical" evidence="6">
    <location>
        <begin position="163"/>
        <end position="183"/>
    </location>
</feature>
<evidence type="ECO:0000256" key="2">
    <source>
        <dbReference type="ARBA" id="ARBA00022475"/>
    </source>
</evidence>
<sequence length="323" mass="34748">MSRVDKRLAFLWGIVLWSAVLLGFFSPPYYQSLLIFLFIYGTLALSYDIMGGLLGYMNLGIIIFYGVGAYVFALTINYLHSFLSELAVLFIAAASSSVAVCALVSLTLSYPLFRVKGFYFAVITLGLIGFVNLLVSSPELSPLTGGFSGISIKSQVTQYGSQLVSYFLALAVITIGAVVYVLVKNSSLGLFFSCIKEDEEASECTGINLFRVKQTAFIISSVLAGLAGVVYMWSQTYTNPRFVFSIDFAFLPITMALLGGSGTLVGSFIGAAIFTVVYQLLIINMPSLTKSVIGLVLIGVGLGASHGLIGLSRKVFSRLQNIS</sequence>
<name>A0A7J3VRM5_CALS0</name>
<keyword evidence="4 6" id="KW-1133">Transmembrane helix</keyword>
<reference evidence="7" key="1">
    <citation type="journal article" date="2020" name="mSystems">
        <title>Genome- and Community-Level Interaction Insights into Carbon Utilization and Element Cycling Functions of Hydrothermarchaeota in Hydrothermal Sediment.</title>
        <authorList>
            <person name="Zhou Z."/>
            <person name="Liu Y."/>
            <person name="Xu W."/>
            <person name="Pan J."/>
            <person name="Luo Z.H."/>
            <person name="Li M."/>
        </authorList>
    </citation>
    <scope>NUCLEOTIDE SEQUENCE [LARGE SCALE GENOMIC DNA]</scope>
    <source>
        <strain evidence="7">SpSt-1074</strain>
    </source>
</reference>
<dbReference type="PANTHER" id="PTHR30482">
    <property type="entry name" value="HIGH-AFFINITY BRANCHED-CHAIN AMINO ACID TRANSPORT SYSTEM PERMEASE"/>
    <property type="match status" value="1"/>
</dbReference>
<feature type="transmembrane region" description="Helical" evidence="6">
    <location>
        <begin position="118"/>
        <end position="135"/>
    </location>
</feature>
<accession>A0A7J3VRM5</accession>
<comment type="subcellular location">
    <subcellularLocation>
        <location evidence="1">Cell membrane</location>
        <topology evidence="1">Multi-pass membrane protein</topology>
    </subcellularLocation>
</comment>
<feature type="transmembrane region" description="Helical" evidence="6">
    <location>
        <begin position="216"/>
        <end position="234"/>
    </location>
</feature>
<evidence type="ECO:0000256" key="3">
    <source>
        <dbReference type="ARBA" id="ARBA00022692"/>
    </source>
</evidence>
<dbReference type="InterPro" id="IPR001851">
    <property type="entry name" value="ABC_transp_permease"/>
</dbReference>
<feature type="transmembrane region" description="Helical" evidence="6">
    <location>
        <begin position="30"/>
        <end position="47"/>
    </location>
</feature>
<feature type="transmembrane region" description="Helical" evidence="6">
    <location>
        <begin position="7"/>
        <end position="24"/>
    </location>
</feature>
<feature type="transmembrane region" description="Helical" evidence="6">
    <location>
        <begin position="59"/>
        <end position="80"/>
    </location>
</feature>
<feature type="transmembrane region" description="Helical" evidence="6">
    <location>
        <begin position="291"/>
        <end position="311"/>
    </location>
</feature>
<protein>
    <submittedName>
        <fullName evidence="7">Branched-chain amino acid ABC transporter permease</fullName>
    </submittedName>
</protein>
<dbReference type="EMBL" id="DRXH01000015">
    <property type="protein sequence ID" value="HHM43735.1"/>
    <property type="molecule type" value="Genomic_DNA"/>
</dbReference>
<proteinExistence type="predicted"/>
<dbReference type="Pfam" id="PF02653">
    <property type="entry name" value="BPD_transp_2"/>
    <property type="match status" value="1"/>
</dbReference>
<dbReference type="AlphaFoldDB" id="A0A7J3VRM5"/>
<keyword evidence="3 6" id="KW-0812">Transmembrane</keyword>